<dbReference type="GO" id="GO:0045900">
    <property type="term" value="P:negative regulation of translational elongation"/>
    <property type="evidence" value="ECO:0007669"/>
    <property type="project" value="TreeGrafter"/>
</dbReference>
<dbReference type="Pfam" id="PF16321">
    <property type="entry name" value="Ribosom_S30AE_C"/>
    <property type="match status" value="1"/>
</dbReference>
<dbReference type="InterPro" id="IPR050574">
    <property type="entry name" value="HPF/YfiA_ribosome-assoc"/>
</dbReference>
<dbReference type="InterPro" id="IPR003489">
    <property type="entry name" value="RHF/RaiA"/>
</dbReference>
<dbReference type="Pfam" id="PF02482">
    <property type="entry name" value="Ribosomal_S30AE"/>
    <property type="match status" value="1"/>
</dbReference>
<dbReference type="PANTHER" id="PTHR33231:SF1">
    <property type="entry name" value="30S RIBOSOMAL PROTEIN"/>
    <property type="match status" value="1"/>
</dbReference>
<name>A0A1F7RVG8_9BACT</name>
<evidence type="ECO:0000256" key="1">
    <source>
        <dbReference type="ARBA" id="ARBA00022845"/>
    </source>
</evidence>
<dbReference type="InterPro" id="IPR038416">
    <property type="entry name" value="Ribosom_S30AE_C_sf"/>
</dbReference>
<dbReference type="CDD" id="cd00552">
    <property type="entry name" value="RaiA"/>
    <property type="match status" value="1"/>
</dbReference>
<gene>
    <name evidence="2" type="primary">hpf</name>
    <name evidence="5" type="ORF">A2161_21265</name>
</gene>
<dbReference type="Proteomes" id="UP000179266">
    <property type="component" value="Unassembled WGS sequence"/>
</dbReference>
<protein>
    <recommendedName>
        <fullName evidence="2">Ribosome hibernation promoting factor</fullName>
        <shortName evidence="2">HPF</shortName>
    </recommendedName>
</protein>
<keyword evidence="2" id="KW-0963">Cytoplasm</keyword>
<comment type="similarity">
    <text evidence="2">Belongs to the HPF/YfiA ribosome-associated protein family. Long HPF subfamily.</text>
</comment>
<comment type="subcellular location">
    <subcellularLocation>
        <location evidence="2">Cytoplasm</location>
    </subcellularLocation>
</comment>
<comment type="caution">
    <text evidence="5">The sequence shown here is derived from an EMBL/GenBank/DDBJ whole genome shotgun (WGS) entry which is preliminary data.</text>
</comment>
<reference evidence="5 6" key="1">
    <citation type="journal article" date="2016" name="Nat. Commun.">
        <title>Thousands of microbial genomes shed light on interconnected biogeochemical processes in an aquifer system.</title>
        <authorList>
            <person name="Anantharaman K."/>
            <person name="Brown C.T."/>
            <person name="Hug L.A."/>
            <person name="Sharon I."/>
            <person name="Castelle C.J."/>
            <person name="Probst A.J."/>
            <person name="Thomas B.C."/>
            <person name="Singh A."/>
            <person name="Wilkins M.J."/>
            <person name="Karaoz U."/>
            <person name="Brodie E.L."/>
            <person name="Williams K.H."/>
            <person name="Hubbard S.S."/>
            <person name="Banfield J.F."/>
        </authorList>
    </citation>
    <scope>NUCLEOTIDE SEQUENCE [LARGE SCALE GENOMIC DNA]</scope>
</reference>
<dbReference type="GO" id="GO:0022627">
    <property type="term" value="C:cytosolic small ribosomal subunit"/>
    <property type="evidence" value="ECO:0007669"/>
    <property type="project" value="TreeGrafter"/>
</dbReference>
<comment type="function">
    <text evidence="2">Required for dimerization of active 70S ribosomes into 100S ribosomes in stationary phase; 100S ribosomes are translationally inactive and sometimes present during exponential growth.</text>
</comment>
<evidence type="ECO:0000256" key="3">
    <source>
        <dbReference type="SAM" id="MobiDB-lite"/>
    </source>
</evidence>
<dbReference type="GO" id="GO:0043024">
    <property type="term" value="F:ribosomal small subunit binding"/>
    <property type="evidence" value="ECO:0007669"/>
    <property type="project" value="TreeGrafter"/>
</dbReference>
<dbReference type="AlphaFoldDB" id="A0A1F7RVG8"/>
<evidence type="ECO:0000259" key="4">
    <source>
        <dbReference type="Pfam" id="PF16321"/>
    </source>
</evidence>
<evidence type="ECO:0000313" key="6">
    <source>
        <dbReference type="Proteomes" id="UP000179266"/>
    </source>
</evidence>
<dbReference type="HAMAP" id="MF_00839">
    <property type="entry name" value="HPF"/>
    <property type="match status" value="1"/>
</dbReference>
<dbReference type="EMBL" id="MGDD01000171">
    <property type="protein sequence ID" value="OGL45555.1"/>
    <property type="molecule type" value="Genomic_DNA"/>
</dbReference>
<organism evidence="5 6">
    <name type="scientific">Candidatus Schekmanbacteria bacterium RBG_13_48_7</name>
    <dbReference type="NCBI Taxonomy" id="1817878"/>
    <lineage>
        <taxon>Bacteria</taxon>
        <taxon>Candidatus Schekmaniibacteriota</taxon>
    </lineage>
</organism>
<dbReference type="NCBIfam" id="TIGR00741">
    <property type="entry name" value="yfiA"/>
    <property type="match status" value="1"/>
</dbReference>
<dbReference type="Gene3D" id="3.30.160.100">
    <property type="entry name" value="Ribosome hibernation promotion factor-like"/>
    <property type="match status" value="1"/>
</dbReference>
<keyword evidence="1 2" id="KW-0810">Translation regulation</keyword>
<dbReference type="SUPFAM" id="SSF69754">
    <property type="entry name" value="Ribosome binding protein Y (YfiA homologue)"/>
    <property type="match status" value="1"/>
</dbReference>
<comment type="subunit">
    <text evidence="2">Interacts with 100S ribosomes.</text>
</comment>
<dbReference type="PANTHER" id="PTHR33231">
    <property type="entry name" value="30S RIBOSOMAL PROTEIN"/>
    <property type="match status" value="1"/>
</dbReference>
<evidence type="ECO:0000313" key="5">
    <source>
        <dbReference type="EMBL" id="OGL45555.1"/>
    </source>
</evidence>
<accession>A0A1F7RVG8</accession>
<proteinExistence type="inferred from homology"/>
<dbReference type="InterPro" id="IPR034694">
    <property type="entry name" value="HPF_long/plastid"/>
</dbReference>
<evidence type="ECO:0000256" key="2">
    <source>
        <dbReference type="HAMAP-Rule" id="MF_00839"/>
    </source>
</evidence>
<dbReference type="InterPro" id="IPR032528">
    <property type="entry name" value="Ribosom_S30AE_C"/>
</dbReference>
<dbReference type="InterPro" id="IPR036567">
    <property type="entry name" value="RHF-like"/>
</dbReference>
<sequence length="184" mass="21507">MKLFITGRHLDVTDHVRNYIEEKINKITRYFGRLTEAHVILGQEKYRYLAEIKVIAANGMTFAASDETGDLILSIDNTFEVLKRQVKKKKGKRYDSKRQRGTENFPDNNIPAESDEKSYMELLEEPRIIRTREFATKPMSVDEAAMQLRLNNDNFLVFMNSYSNNVNVLYRRNDGNFGLIEPEF</sequence>
<feature type="region of interest" description="Disordered" evidence="3">
    <location>
        <begin position="90"/>
        <end position="111"/>
    </location>
</feature>
<feature type="domain" description="Sigma 54 modulation/S30EA ribosomal protein C-terminal" evidence="4">
    <location>
        <begin position="124"/>
        <end position="179"/>
    </location>
</feature>
<dbReference type="Gene3D" id="3.30.505.50">
    <property type="entry name" value="Sigma 54 modulation/S30EA ribosomal protein, C-terminal domain"/>
    <property type="match status" value="1"/>
</dbReference>